<keyword evidence="2 5" id="KW-0479">Metal-binding</keyword>
<comment type="cofactor">
    <cofactor evidence="5">
        <name>Fe(2+)</name>
        <dbReference type="ChEBI" id="CHEBI:29033"/>
    </cofactor>
    <text evidence="5">Binds 1 Fe(2+) ion per subunit.</text>
</comment>
<evidence type="ECO:0000256" key="2">
    <source>
        <dbReference type="ARBA" id="ARBA00022723"/>
    </source>
</evidence>
<gene>
    <name evidence="6" type="ORF">ASPWEDRAFT_120725</name>
</gene>
<dbReference type="OrthoDB" id="1069523at2759"/>
<dbReference type="Proteomes" id="UP000184383">
    <property type="component" value="Unassembled WGS sequence"/>
</dbReference>
<keyword evidence="3" id="KW-0560">Oxidoreductase</keyword>
<feature type="binding site" evidence="5">
    <location>
        <position position="183"/>
    </location>
    <ligand>
        <name>Fe cation</name>
        <dbReference type="ChEBI" id="CHEBI:24875"/>
        <note>catalytic</note>
    </ligand>
</feature>
<dbReference type="GO" id="GO:0016121">
    <property type="term" value="P:carotene catabolic process"/>
    <property type="evidence" value="ECO:0007669"/>
    <property type="project" value="TreeGrafter"/>
</dbReference>
<dbReference type="Pfam" id="PF03055">
    <property type="entry name" value="RPE65"/>
    <property type="match status" value="1"/>
</dbReference>
<dbReference type="AlphaFoldDB" id="A0A1L9R5R3"/>
<evidence type="ECO:0000256" key="5">
    <source>
        <dbReference type="PIRSR" id="PIRSR604294-1"/>
    </source>
</evidence>
<evidence type="ECO:0000313" key="6">
    <source>
        <dbReference type="EMBL" id="OJJ30259.1"/>
    </source>
</evidence>
<dbReference type="GO" id="GO:0010436">
    <property type="term" value="F:carotenoid dioxygenase activity"/>
    <property type="evidence" value="ECO:0007669"/>
    <property type="project" value="TreeGrafter"/>
</dbReference>
<feature type="binding site" evidence="5">
    <location>
        <position position="234"/>
    </location>
    <ligand>
        <name>Fe cation</name>
        <dbReference type="ChEBI" id="CHEBI:24875"/>
        <note>catalytic</note>
    </ligand>
</feature>
<dbReference type="STRING" id="1073089.A0A1L9R5R3"/>
<protein>
    <recommendedName>
        <fullName evidence="8">Carotenoid oxygenase</fullName>
    </recommendedName>
</protein>
<comment type="similarity">
    <text evidence="1">Belongs to the carotenoid oxygenase family.</text>
</comment>
<dbReference type="PANTHER" id="PTHR10543">
    <property type="entry name" value="BETA-CAROTENE DIOXYGENASE"/>
    <property type="match status" value="1"/>
</dbReference>
<dbReference type="PANTHER" id="PTHR10543:SF89">
    <property type="entry name" value="CAROTENOID 9,10(9',10')-CLEAVAGE DIOXYGENASE 1"/>
    <property type="match status" value="1"/>
</dbReference>
<dbReference type="EMBL" id="KV878217">
    <property type="protein sequence ID" value="OJJ30259.1"/>
    <property type="molecule type" value="Genomic_DNA"/>
</dbReference>
<dbReference type="VEuPathDB" id="FungiDB:ASPWEDRAFT_120725"/>
<proteinExistence type="inferred from homology"/>
<accession>A0A1L9R5R3</accession>
<sequence length="507" mass="57444">MATADELHVGKHFPNRPQFSGFMKPCRFEAEVQNLEVYGEIPQDIDGTFYRVMPDPQLPPFFENDPWFNGDGNISAFRIKNGSVSFQQRYVQTEKFTREREAQRSLIGVLQKTTLFGKYRNKFTDAVEFKVRSTANTNVVYFNGQLLALKEDSPPYALDPQTLETKGLHTFDGQLPSLTFTAHPKFDPDTGEMICFGYEAKGDGTPDVCYYTVSPKGEFTQVVWLVAPVVAMIHDFAVTENWVLFPLIPQLCDIERMKKGGEHWEWSPSTPFYIGVIPRYGAKASDVKWFSYQNSFPGHTANAYENADGQITFDLGLSNTNVFYWWPDSEGNAPEPSQIHSQLTRFVFDPKSNDLNLLRPQVLQNGNTEFYRIDDRFATKPHKHCFFDLMDPTLGTDFQAIGPVMGGGYPPYNALAHYDISTDETAVYFPGKQHFVQEPVFIPRAGSTEEGDGYVMALVNNYATLFSELHLLDARDFGKALAVILLPLRLRPGLHGNWVDSRDMEGC</sequence>
<dbReference type="GeneID" id="63744858"/>
<feature type="binding site" evidence="5">
    <location>
        <position position="299"/>
    </location>
    <ligand>
        <name>Fe cation</name>
        <dbReference type="ChEBI" id="CHEBI:24875"/>
        <note>catalytic</note>
    </ligand>
</feature>
<keyword evidence="7" id="KW-1185">Reference proteome</keyword>
<organism evidence="6 7">
    <name type="scientific">Aspergillus wentii DTO 134E9</name>
    <dbReference type="NCBI Taxonomy" id="1073089"/>
    <lineage>
        <taxon>Eukaryota</taxon>
        <taxon>Fungi</taxon>
        <taxon>Dikarya</taxon>
        <taxon>Ascomycota</taxon>
        <taxon>Pezizomycotina</taxon>
        <taxon>Eurotiomycetes</taxon>
        <taxon>Eurotiomycetidae</taxon>
        <taxon>Eurotiales</taxon>
        <taxon>Aspergillaceae</taxon>
        <taxon>Aspergillus</taxon>
        <taxon>Aspergillus subgen. Cremei</taxon>
    </lineage>
</organism>
<dbReference type="GO" id="GO:0046872">
    <property type="term" value="F:metal ion binding"/>
    <property type="evidence" value="ECO:0007669"/>
    <property type="project" value="UniProtKB-KW"/>
</dbReference>
<name>A0A1L9R5R3_ASPWE</name>
<feature type="binding site" evidence="5">
    <location>
        <position position="495"/>
    </location>
    <ligand>
        <name>Fe cation</name>
        <dbReference type="ChEBI" id="CHEBI:24875"/>
        <note>catalytic</note>
    </ligand>
</feature>
<evidence type="ECO:0008006" key="8">
    <source>
        <dbReference type="Google" id="ProtNLM"/>
    </source>
</evidence>
<keyword evidence="4 5" id="KW-0408">Iron</keyword>
<evidence type="ECO:0000256" key="4">
    <source>
        <dbReference type="ARBA" id="ARBA00023004"/>
    </source>
</evidence>
<evidence type="ECO:0000256" key="3">
    <source>
        <dbReference type="ARBA" id="ARBA00023002"/>
    </source>
</evidence>
<evidence type="ECO:0000256" key="1">
    <source>
        <dbReference type="ARBA" id="ARBA00006787"/>
    </source>
</evidence>
<dbReference type="InterPro" id="IPR004294">
    <property type="entry name" value="Carotenoid_Oase"/>
</dbReference>
<reference evidence="7" key="1">
    <citation type="journal article" date="2017" name="Genome Biol.">
        <title>Comparative genomics reveals high biological diversity and specific adaptations in the industrially and medically important fungal genus Aspergillus.</title>
        <authorList>
            <person name="de Vries R.P."/>
            <person name="Riley R."/>
            <person name="Wiebenga A."/>
            <person name="Aguilar-Osorio G."/>
            <person name="Amillis S."/>
            <person name="Uchima C.A."/>
            <person name="Anderluh G."/>
            <person name="Asadollahi M."/>
            <person name="Askin M."/>
            <person name="Barry K."/>
            <person name="Battaglia E."/>
            <person name="Bayram O."/>
            <person name="Benocci T."/>
            <person name="Braus-Stromeyer S.A."/>
            <person name="Caldana C."/>
            <person name="Canovas D."/>
            <person name="Cerqueira G.C."/>
            <person name="Chen F."/>
            <person name="Chen W."/>
            <person name="Choi C."/>
            <person name="Clum A."/>
            <person name="Dos Santos R.A."/>
            <person name="Damasio A.R."/>
            <person name="Diallinas G."/>
            <person name="Emri T."/>
            <person name="Fekete E."/>
            <person name="Flipphi M."/>
            <person name="Freyberg S."/>
            <person name="Gallo A."/>
            <person name="Gournas C."/>
            <person name="Habgood R."/>
            <person name="Hainaut M."/>
            <person name="Harispe M.L."/>
            <person name="Henrissat B."/>
            <person name="Hilden K.S."/>
            <person name="Hope R."/>
            <person name="Hossain A."/>
            <person name="Karabika E."/>
            <person name="Karaffa L."/>
            <person name="Karanyi Z."/>
            <person name="Krasevec N."/>
            <person name="Kuo A."/>
            <person name="Kusch H."/>
            <person name="LaButti K."/>
            <person name="Lagendijk E.L."/>
            <person name="Lapidus A."/>
            <person name="Levasseur A."/>
            <person name="Lindquist E."/>
            <person name="Lipzen A."/>
            <person name="Logrieco A.F."/>
            <person name="MacCabe A."/>
            <person name="Maekelae M.R."/>
            <person name="Malavazi I."/>
            <person name="Melin P."/>
            <person name="Meyer V."/>
            <person name="Mielnichuk N."/>
            <person name="Miskei M."/>
            <person name="Molnar A.P."/>
            <person name="Mule G."/>
            <person name="Ngan C.Y."/>
            <person name="Orejas M."/>
            <person name="Orosz E."/>
            <person name="Ouedraogo J.P."/>
            <person name="Overkamp K.M."/>
            <person name="Park H.-S."/>
            <person name="Perrone G."/>
            <person name="Piumi F."/>
            <person name="Punt P.J."/>
            <person name="Ram A.F."/>
            <person name="Ramon A."/>
            <person name="Rauscher S."/>
            <person name="Record E."/>
            <person name="Riano-Pachon D.M."/>
            <person name="Robert V."/>
            <person name="Roehrig J."/>
            <person name="Ruller R."/>
            <person name="Salamov A."/>
            <person name="Salih N.S."/>
            <person name="Samson R.A."/>
            <person name="Sandor E."/>
            <person name="Sanguinetti M."/>
            <person name="Schuetze T."/>
            <person name="Sepcic K."/>
            <person name="Shelest E."/>
            <person name="Sherlock G."/>
            <person name="Sophianopoulou V."/>
            <person name="Squina F.M."/>
            <person name="Sun H."/>
            <person name="Susca A."/>
            <person name="Todd R.B."/>
            <person name="Tsang A."/>
            <person name="Unkles S.E."/>
            <person name="van de Wiele N."/>
            <person name="van Rossen-Uffink D."/>
            <person name="Oliveira J.V."/>
            <person name="Vesth T.C."/>
            <person name="Visser J."/>
            <person name="Yu J.-H."/>
            <person name="Zhou M."/>
            <person name="Andersen M.R."/>
            <person name="Archer D.B."/>
            <person name="Baker S.E."/>
            <person name="Benoit I."/>
            <person name="Brakhage A.A."/>
            <person name="Braus G.H."/>
            <person name="Fischer R."/>
            <person name="Frisvad J.C."/>
            <person name="Goldman G.H."/>
            <person name="Houbraken J."/>
            <person name="Oakley B."/>
            <person name="Pocsi I."/>
            <person name="Scazzocchio C."/>
            <person name="Seiboth B."/>
            <person name="vanKuyk P.A."/>
            <person name="Wortman J."/>
            <person name="Dyer P.S."/>
            <person name="Grigoriev I.V."/>
        </authorList>
    </citation>
    <scope>NUCLEOTIDE SEQUENCE [LARGE SCALE GENOMIC DNA]</scope>
    <source>
        <strain evidence="7">DTO 134E9</strain>
    </source>
</reference>
<evidence type="ECO:0000313" key="7">
    <source>
        <dbReference type="Proteomes" id="UP000184383"/>
    </source>
</evidence>
<dbReference type="RefSeq" id="XP_040683936.1">
    <property type="nucleotide sequence ID" value="XM_040829010.1"/>
</dbReference>